<evidence type="ECO:0000256" key="2">
    <source>
        <dbReference type="ARBA" id="ARBA00023015"/>
    </source>
</evidence>
<gene>
    <name evidence="8" type="primary">LOC110778509</name>
</gene>
<evidence type="ECO:0000256" key="4">
    <source>
        <dbReference type="ARBA" id="ARBA00023163"/>
    </source>
</evidence>
<dbReference type="Pfam" id="PF05687">
    <property type="entry name" value="BES1_N"/>
    <property type="match status" value="1"/>
</dbReference>
<keyword evidence="3 5" id="KW-0238">DNA-binding</keyword>
<dbReference type="PANTHER" id="PTHR31506:SF15">
    <property type="entry name" value="BES1_BZR1 HOMOLOG PROTEIN 2"/>
    <property type="match status" value="1"/>
</dbReference>
<sequence length="164" mass="18110">MDLSDQKVKIYISELRTTKGCNPPPMDMAGTSANISGCSYLQHSPQSLAYPSPIPSYNASHMPSFPSPSRYDSNPSNYLLPFLGNLASIATNLPPIRISNSALITPPLSSLTSRGSKRKVEWESLPNSNCFGSQQSAARNQDFAVYLRSKDLWSYSHPKDCSWY</sequence>
<keyword evidence="4 5" id="KW-0804">Transcription</keyword>
<dbReference type="RefSeq" id="XP_021838755.2">
    <property type="nucleotide sequence ID" value="XM_021983063.2"/>
</dbReference>
<evidence type="ECO:0000313" key="8">
    <source>
        <dbReference type="RefSeq" id="XP_021838755.2"/>
    </source>
</evidence>
<reference evidence="8" key="2">
    <citation type="submission" date="2025-08" db="UniProtKB">
        <authorList>
            <consortium name="RefSeq"/>
        </authorList>
    </citation>
    <scope>IDENTIFICATION</scope>
    <source>
        <tissue evidence="8">Leaf</tissue>
    </source>
</reference>
<feature type="domain" description="BES1/BZR1 plant transcription factor N-terminal" evidence="6">
    <location>
        <begin position="19"/>
        <end position="74"/>
    </location>
</feature>
<dbReference type="InterPro" id="IPR033264">
    <property type="entry name" value="BZR"/>
</dbReference>
<dbReference type="GeneID" id="110778509"/>
<dbReference type="AlphaFoldDB" id="A0A9R0JLJ8"/>
<dbReference type="GO" id="GO:0009742">
    <property type="term" value="P:brassinosteroid mediated signaling pathway"/>
    <property type="evidence" value="ECO:0007669"/>
    <property type="project" value="UniProtKB-UniRule"/>
</dbReference>
<dbReference type="KEGG" id="soe:110778509"/>
<dbReference type="GO" id="GO:0003700">
    <property type="term" value="F:DNA-binding transcription factor activity"/>
    <property type="evidence" value="ECO:0007669"/>
    <property type="project" value="UniProtKB-UniRule"/>
</dbReference>
<dbReference type="Proteomes" id="UP000813463">
    <property type="component" value="Chromosome 1"/>
</dbReference>
<comment type="subcellular location">
    <subcellularLocation>
        <location evidence="5">Nucleus</location>
    </subcellularLocation>
</comment>
<keyword evidence="7" id="KW-1185">Reference proteome</keyword>
<dbReference type="GO" id="GO:0006351">
    <property type="term" value="P:DNA-templated transcription"/>
    <property type="evidence" value="ECO:0007669"/>
    <property type="project" value="InterPro"/>
</dbReference>
<accession>A0A9R0JLJ8</accession>
<proteinExistence type="inferred from homology"/>
<evidence type="ECO:0000256" key="5">
    <source>
        <dbReference type="RuleBase" id="RU369040"/>
    </source>
</evidence>
<keyword evidence="5" id="KW-1070">Brassinosteroid signaling pathway</keyword>
<dbReference type="InterPro" id="IPR008540">
    <property type="entry name" value="BES1_N"/>
</dbReference>
<comment type="similarity">
    <text evidence="1 5">Belongs to the BZR/LAT61 family.</text>
</comment>
<evidence type="ECO:0000256" key="1">
    <source>
        <dbReference type="ARBA" id="ARBA00005909"/>
    </source>
</evidence>
<evidence type="ECO:0000313" key="7">
    <source>
        <dbReference type="Proteomes" id="UP000813463"/>
    </source>
</evidence>
<dbReference type="GO" id="GO:0005634">
    <property type="term" value="C:nucleus"/>
    <property type="evidence" value="ECO:0007669"/>
    <property type="project" value="UniProtKB-SubCell"/>
</dbReference>
<evidence type="ECO:0000259" key="6">
    <source>
        <dbReference type="Pfam" id="PF05687"/>
    </source>
</evidence>
<protein>
    <recommendedName>
        <fullName evidence="5">Protein BZR1 homolog</fullName>
    </recommendedName>
    <alternativeName>
        <fullName evidence="5">Protein BRASSINAZOLE-RESISTANT 1 homolog</fullName>
    </alternativeName>
</protein>
<comment type="function">
    <text evidence="5">Functions in brassinosteroid signaling. May function as transcriptional repressor.</text>
</comment>
<organism evidence="7 8">
    <name type="scientific">Spinacia oleracea</name>
    <name type="common">Spinach</name>
    <dbReference type="NCBI Taxonomy" id="3562"/>
    <lineage>
        <taxon>Eukaryota</taxon>
        <taxon>Viridiplantae</taxon>
        <taxon>Streptophyta</taxon>
        <taxon>Embryophyta</taxon>
        <taxon>Tracheophyta</taxon>
        <taxon>Spermatophyta</taxon>
        <taxon>Magnoliopsida</taxon>
        <taxon>eudicotyledons</taxon>
        <taxon>Gunneridae</taxon>
        <taxon>Pentapetalae</taxon>
        <taxon>Caryophyllales</taxon>
        <taxon>Chenopodiaceae</taxon>
        <taxon>Chenopodioideae</taxon>
        <taxon>Anserineae</taxon>
        <taxon>Spinacia</taxon>
    </lineage>
</organism>
<evidence type="ECO:0000256" key="3">
    <source>
        <dbReference type="ARBA" id="ARBA00023125"/>
    </source>
</evidence>
<reference evidence="7" key="1">
    <citation type="journal article" date="2021" name="Nat. Commun.">
        <title>Genomic analyses provide insights into spinach domestication and the genetic basis of agronomic traits.</title>
        <authorList>
            <person name="Cai X."/>
            <person name="Sun X."/>
            <person name="Xu C."/>
            <person name="Sun H."/>
            <person name="Wang X."/>
            <person name="Ge C."/>
            <person name="Zhang Z."/>
            <person name="Wang Q."/>
            <person name="Fei Z."/>
            <person name="Jiao C."/>
            <person name="Wang Q."/>
        </authorList>
    </citation>
    <scope>NUCLEOTIDE SEQUENCE [LARGE SCALE GENOMIC DNA]</scope>
    <source>
        <strain evidence="7">cv. Varoflay</strain>
    </source>
</reference>
<dbReference type="PANTHER" id="PTHR31506">
    <property type="entry name" value="BES1/BZR1 HOMOLOG PROTEIN 3-RELATED"/>
    <property type="match status" value="1"/>
</dbReference>
<name>A0A9R0JLJ8_SPIOL</name>
<keyword evidence="2 5" id="KW-0805">Transcription regulation</keyword>
<dbReference type="GO" id="GO:0003677">
    <property type="term" value="F:DNA binding"/>
    <property type="evidence" value="ECO:0007669"/>
    <property type="project" value="UniProtKB-UniRule"/>
</dbReference>